<protein>
    <submittedName>
        <fullName evidence="1">Uncharacterized protein</fullName>
    </submittedName>
</protein>
<dbReference type="OrthoDB" id="192040at2"/>
<comment type="caution">
    <text evidence="1">The sequence shown here is derived from an EMBL/GenBank/DDBJ whole genome shotgun (WGS) entry which is preliminary data.</text>
</comment>
<gene>
    <name evidence="1" type="ORF">TSACC_3501</name>
</gene>
<keyword evidence="2" id="KW-1185">Reference proteome</keyword>
<dbReference type="EMBL" id="BDCO01000003">
    <property type="protein sequence ID" value="GAT35435.1"/>
    <property type="molecule type" value="Genomic_DNA"/>
</dbReference>
<dbReference type="Proteomes" id="UP000076023">
    <property type="component" value="Unassembled WGS sequence"/>
</dbReference>
<dbReference type="RefSeq" id="WP_075081245.1">
    <property type="nucleotide sequence ID" value="NZ_BDCO01000003.1"/>
</dbReference>
<accession>A0A146GD02</accession>
<dbReference type="InParanoid" id="A0A146GD02"/>
<evidence type="ECO:0000313" key="2">
    <source>
        <dbReference type="Proteomes" id="UP000076023"/>
    </source>
</evidence>
<sequence>MSDQAKVSSIEAIEEFRSRVIVYVNQAHSRLDEVGDEVRRTRSWLQTEQRMHWEGEIRRRKRVLDQAEAELMNSRLSSMKDSNTLQMLAVTRARLSLQEAEGKLLNVKRWFRVYESQVSPLLKKLESLRSVLDREMPKALAYLLQIENALEAYAESGPVAAAVHEAPVSPHPSPES</sequence>
<dbReference type="STRING" id="690879.TSACC_3501"/>
<evidence type="ECO:0000313" key="1">
    <source>
        <dbReference type="EMBL" id="GAT35435.1"/>
    </source>
</evidence>
<proteinExistence type="predicted"/>
<dbReference type="AlphaFoldDB" id="A0A146GD02"/>
<organism evidence="1 2">
    <name type="scientific">Terrimicrobium sacchariphilum</name>
    <dbReference type="NCBI Taxonomy" id="690879"/>
    <lineage>
        <taxon>Bacteria</taxon>
        <taxon>Pseudomonadati</taxon>
        <taxon>Verrucomicrobiota</taxon>
        <taxon>Terrimicrobiia</taxon>
        <taxon>Terrimicrobiales</taxon>
        <taxon>Terrimicrobiaceae</taxon>
        <taxon>Terrimicrobium</taxon>
    </lineage>
</organism>
<reference evidence="2" key="1">
    <citation type="journal article" date="2017" name="Genome Announc.">
        <title>Draft Genome Sequence of Terrimicrobium sacchariphilum NM-5T, a Facultative Anaerobic Soil Bacterium of the Class Spartobacteria.</title>
        <authorList>
            <person name="Qiu Y.L."/>
            <person name="Tourlousse D.M."/>
            <person name="Matsuura N."/>
            <person name="Ohashi A."/>
            <person name="Sekiguchi Y."/>
        </authorList>
    </citation>
    <scope>NUCLEOTIDE SEQUENCE [LARGE SCALE GENOMIC DNA]</scope>
    <source>
        <strain evidence="2">NM-5</strain>
    </source>
</reference>
<name>A0A146GD02_TERSA</name>